<dbReference type="EMBL" id="CP158373">
    <property type="protein sequence ID" value="XBY62069.1"/>
    <property type="molecule type" value="Genomic_DNA"/>
</dbReference>
<gene>
    <name evidence="2" type="ORF">ABS648_19120</name>
</gene>
<proteinExistence type="predicted"/>
<evidence type="ECO:0000259" key="1">
    <source>
        <dbReference type="Pfam" id="PF18475"/>
    </source>
</evidence>
<dbReference type="InterPro" id="IPR041494">
    <property type="entry name" value="PIN7"/>
</dbReference>
<organism evidence="2">
    <name type="scientific">Pseudomonas solani</name>
    <dbReference type="NCBI Taxonomy" id="2731552"/>
    <lineage>
        <taxon>Bacteria</taxon>
        <taxon>Pseudomonadati</taxon>
        <taxon>Pseudomonadota</taxon>
        <taxon>Gammaproteobacteria</taxon>
        <taxon>Pseudomonadales</taxon>
        <taxon>Pseudomonadaceae</taxon>
        <taxon>Pseudomonas</taxon>
    </lineage>
</organism>
<protein>
    <submittedName>
        <fullName evidence="2">PIN domain-containing protein</fullName>
    </submittedName>
</protein>
<accession>A0AAU7XVP8</accession>
<dbReference type="Pfam" id="PF18475">
    <property type="entry name" value="PIN7"/>
    <property type="match status" value="1"/>
</dbReference>
<sequence>MRTNYVLIDYENVQVKSLELLQEEHFRARVFLGPNNTKLPVDLVLAMQRFGSRAEYVQLETPGLNALDFHLAFYMGQLTVEDSVAFYHVISRDKGFDPLIRHLKGKGILAARSESIEEMPCFNPPAAAIPAPTKLEPVRLVVAEGKTIDDSTLKLVVADLVARKAARPRTIRTLLNTIHSKVGKATDISEVEGIYKALRQRGYVKEAGDKVSYALPT</sequence>
<name>A0AAU7XVP8_9PSED</name>
<reference evidence="2" key="1">
    <citation type="submission" date="2023-08" db="EMBL/GenBank/DDBJ databases">
        <title>Increased levels of nutrients transform a symbiont into a lethal pathobiont.</title>
        <authorList>
            <person name="Lachnit T."/>
            <person name="Ulrich L."/>
            <person name="Willmer F.M."/>
            <person name="Hasenbein T."/>
            <person name="Steiner L.X."/>
            <person name="Wolters M."/>
            <person name="Herbst E.M."/>
            <person name="Deines P."/>
        </authorList>
    </citation>
    <scope>NUCLEOTIDE SEQUENCE</scope>
    <source>
        <strain evidence="2">T3</strain>
    </source>
</reference>
<feature type="domain" description="PIN-like" evidence="1">
    <location>
        <begin position="7"/>
        <end position="107"/>
    </location>
</feature>
<dbReference type="RefSeq" id="WP_350446473.1">
    <property type="nucleotide sequence ID" value="NZ_CP158373.1"/>
</dbReference>
<evidence type="ECO:0000313" key="2">
    <source>
        <dbReference type="EMBL" id="XBY62069.1"/>
    </source>
</evidence>
<dbReference type="AlphaFoldDB" id="A0AAU7XVP8"/>